<sequence length="470" mass="47873">MHRPTGTVVRIPTRTFVTACVLWAALLVAGCGGDNQKSQVASGGSGGEVFLQPVAAQGPDPFTDSTATTPHVTRMPQPKSTGNGSVAQGVRSISGSTPGLYGGTRNVGSCDVEKQIGFLTADRSKARAFAEASGISEAAVPGFLRGLTSVELRADTRVTDHGFSDGRATSFQSVLQAGTAVLVDNRGVPRVRCACGNPLNQPAALRGNPVTQGRPWSGYQPAQVVVVTPAPTVINNITIISIVDNTWIERRIGDDGHHDHAVPPSDDWTRPRNPGEGEPSASPTKKSPRPHASEPDCVTPAETVTVTPGATETAPTGTSTVTPGATETAPGGTGDSEAPLFDAARLRPSADASGDPAAERSQCPTDTATASPTTAPESTPAPSDGTPSGKPPSDESTGPETRSAAPDRSASEEPASPLDPSSESSGTGSEDIGPDTVPDSPDVPDGGGLIPDESPGVDSIFDAPTDVFDS</sequence>
<reference evidence="4" key="1">
    <citation type="submission" date="2024-07" db="EMBL/GenBank/DDBJ databases">
        <authorList>
            <person name="Yu S.T."/>
        </authorList>
    </citation>
    <scope>NUCLEOTIDE SEQUENCE</scope>
    <source>
        <strain evidence="4">R41</strain>
    </source>
</reference>
<feature type="compositionally biased region" description="Low complexity" evidence="1">
    <location>
        <begin position="434"/>
        <end position="444"/>
    </location>
</feature>
<dbReference type="InterPro" id="IPR046704">
    <property type="entry name" value="DUF6777"/>
</dbReference>
<evidence type="ECO:0000256" key="1">
    <source>
        <dbReference type="SAM" id="MobiDB-lite"/>
    </source>
</evidence>
<dbReference type="Pfam" id="PF20568">
    <property type="entry name" value="DUF6777"/>
    <property type="match status" value="1"/>
</dbReference>
<gene>
    <name evidence="4" type="ORF">AB5J53_42635</name>
</gene>
<evidence type="ECO:0000259" key="3">
    <source>
        <dbReference type="Pfam" id="PF20568"/>
    </source>
</evidence>
<feature type="region of interest" description="Disordered" evidence="1">
    <location>
        <begin position="58"/>
        <end position="88"/>
    </location>
</feature>
<feature type="compositionally biased region" description="Basic and acidic residues" evidence="1">
    <location>
        <begin position="254"/>
        <end position="275"/>
    </location>
</feature>
<dbReference type="AlphaFoldDB" id="A0AB39RNZ0"/>
<dbReference type="RefSeq" id="WP_369250943.1">
    <property type="nucleotide sequence ID" value="NZ_CP163443.1"/>
</dbReference>
<feature type="compositionally biased region" description="Low complexity" evidence="1">
    <location>
        <begin position="298"/>
        <end position="330"/>
    </location>
</feature>
<feature type="domain" description="DUF6777" evidence="3">
    <location>
        <begin position="91"/>
        <end position="253"/>
    </location>
</feature>
<accession>A0AB39RNZ0</accession>
<dbReference type="PROSITE" id="PS51257">
    <property type="entry name" value="PROKAR_LIPOPROTEIN"/>
    <property type="match status" value="1"/>
</dbReference>
<feature type="region of interest" description="Disordered" evidence="1">
    <location>
        <begin position="254"/>
        <end position="470"/>
    </location>
</feature>
<keyword evidence="2" id="KW-0732">Signal</keyword>
<protein>
    <submittedName>
        <fullName evidence="4">DUF6777 domain-containing protein</fullName>
    </submittedName>
</protein>
<evidence type="ECO:0000313" key="4">
    <source>
        <dbReference type="EMBL" id="XDQ57882.1"/>
    </source>
</evidence>
<dbReference type="EMBL" id="CP163443">
    <property type="protein sequence ID" value="XDQ57882.1"/>
    <property type="molecule type" value="Genomic_DNA"/>
</dbReference>
<feature type="compositionally biased region" description="Polar residues" evidence="1">
    <location>
        <begin position="78"/>
        <end position="88"/>
    </location>
</feature>
<organism evidence="4">
    <name type="scientific">Streptomyces sp. R41</name>
    <dbReference type="NCBI Taxonomy" id="3238632"/>
    <lineage>
        <taxon>Bacteria</taxon>
        <taxon>Bacillati</taxon>
        <taxon>Actinomycetota</taxon>
        <taxon>Actinomycetes</taxon>
        <taxon>Kitasatosporales</taxon>
        <taxon>Streptomycetaceae</taxon>
        <taxon>Streptomyces</taxon>
    </lineage>
</organism>
<feature type="signal peptide" evidence="2">
    <location>
        <begin position="1"/>
        <end position="24"/>
    </location>
</feature>
<feature type="chain" id="PRO_5044307316" evidence="2">
    <location>
        <begin position="25"/>
        <end position="470"/>
    </location>
</feature>
<feature type="compositionally biased region" description="Low complexity" evidence="1">
    <location>
        <begin position="364"/>
        <end position="383"/>
    </location>
</feature>
<name>A0AB39RNZ0_9ACTN</name>
<feature type="compositionally biased region" description="Polar residues" evidence="1">
    <location>
        <begin position="419"/>
        <end position="428"/>
    </location>
</feature>
<proteinExistence type="predicted"/>
<evidence type="ECO:0000256" key="2">
    <source>
        <dbReference type="SAM" id="SignalP"/>
    </source>
</evidence>